<protein>
    <recommendedName>
        <fullName evidence="3">Zn(2)-C6 fungal-type domain-containing protein</fullName>
    </recommendedName>
</protein>
<evidence type="ECO:0000313" key="4">
    <source>
        <dbReference type="EMBL" id="ROV99774.1"/>
    </source>
</evidence>
<evidence type="ECO:0000313" key="5">
    <source>
        <dbReference type="Proteomes" id="UP000284375"/>
    </source>
</evidence>
<dbReference type="Pfam" id="PF00172">
    <property type="entry name" value="Zn_clus"/>
    <property type="match status" value="1"/>
</dbReference>
<dbReference type="EMBL" id="LJZO01000010">
    <property type="protein sequence ID" value="ROV99774.1"/>
    <property type="molecule type" value="Genomic_DNA"/>
</dbReference>
<dbReference type="PROSITE" id="PS00463">
    <property type="entry name" value="ZN2_CY6_FUNGAL_1"/>
    <property type="match status" value="1"/>
</dbReference>
<dbReference type="SUPFAM" id="SSF57701">
    <property type="entry name" value="Zn2/Cys6 DNA-binding domain"/>
    <property type="match status" value="1"/>
</dbReference>
<dbReference type="STRING" id="252740.A0A423W8Y3"/>
<dbReference type="PROSITE" id="PS50048">
    <property type="entry name" value="ZN2_CY6_FUNGAL_2"/>
    <property type="match status" value="1"/>
</dbReference>
<dbReference type="CDD" id="cd00067">
    <property type="entry name" value="GAL4"/>
    <property type="match status" value="1"/>
</dbReference>
<dbReference type="GO" id="GO:0008270">
    <property type="term" value="F:zinc ion binding"/>
    <property type="evidence" value="ECO:0007669"/>
    <property type="project" value="InterPro"/>
</dbReference>
<dbReference type="Gene3D" id="4.10.240.10">
    <property type="entry name" value="Zn(2)-C6 fungal-type DNA-binding domain"/>
    <property type="match status" value="1"/>
</dbReference>
<proteinExistence type="predicted"/>
<keyword evidence="1" id="KW-0539">Nucleus</keyword>
<name>A0A423W8Y3_CYTCH</name>
<accession>A0A423W8Y3</accession>
<reference evidence="4 5" key="1">
    <citation type="submission" date="2015-09" db="EMBL/GenBank/DDBJ databases">
        <title>Host preference determinants of Valsa canker pathogens revealed by comparative genomics.</title>
        <authorList>
            <person name="Yin Z."/>
            <person name="Huang L."/>
        </authorList>
    </citation>
    <scope>NUCLEOTIDE SEQUENCE [LARGE SCALE GENOMIC DNA]</scope>
    <source>
        <strain evidence="4 5">YSFL</strain>
    </source>
</reference>
<evidence type="ECO:0000256" key="2">
    <source>
        <dbReference type="SAM" id="MobiDB-lite"/>
    </source>
</evidence>
<comment type="caution">
    <text evidence="4">The sequence shown here is derived from an EMBL/GenBank/DDBJ whole genome shotgun (WGS) entry which is preliminary data.</text>
</comment>
<dbReference type="OrthoDB" id="2574141at2759"/>
<dbReference type="SMART" id="SM00066">
    <property type="entry name" value="GAL4"/>
    <property type="match status" value="1"/>
</dbReference>
<dbReference type="InterPro" id="IPR036864">
    <property type="entry name" value="Zn2-C6_fun-type_DNA-bd_sf"/>
</dbReference>
<dbReference type="Proteomes" id="UP000284375">
    <property type="component" value="Unassembled WGS sequence"/>
</dbReference>
<organism evidence="4 5">
    <name type="scientific">Cytospora chrysosperma</name>
    <name type="common">Cytospora canker fungus</name>
    <name type="synonym">Sphaeria chrysosperma</name>
    <dbReference type="NCBI Taxonomy" id="252740"/>
    <lineage>
        <taxon>Eukaryota</taxon>
        <taxon>Fungi</taxon>
        <taxon>Dikarya</taxon>
        <taxon>Ascomycota</taxon>
        <taxon>Pezizomycotina</taxon>
        <taxon>Sordariomycetes</taxon>
        <taxon>Sordariomycetidae</taxon>
        <taxon>Diaporthales</taxon>
        <taxon>Cytosporaceae</taxon>
        <taxon>Cytospora</taxon>
    </lineage>
</organism>
<feature type="domain" description="Zn(2)-C6 fungal-type" evidence="3">
    <location>
        <begin position="10"/>
        <end position="42"/>
    </location>
</feature>
<evidence type="ECO:0000256" key="1">
    <source>
        <dbReference type="ARBA" id="ARBA00023242"/>
    </source>
</evidence>
<keyword evidence="5" id="KW-1185">Reference proteome</keyword>
<dbReference type="InterPro" id="IPR001138">
    <property type="entry name" value="Zn2Cys6_DnaBD"/>
</dbReference>
<feature type="region of interest" description="Disordered" evidence="2">
    <location>
        <begin position="95"/>
        <end position="131"/>
    </location>
</feature>
<gene>
    <name evidence="4" type="ORF">VSDG_03148</name>
</gene>
<evidence type="ECO:0000259" key="3">
    <source>
        <dbReference type="PROSITE" id="PS50048"/>
    </source>
</evidence>
<dbReference type="AlphaFoldDB" id="A0A423W8Y3"/>
<sequence>MSGPIRTRLACDRCHSQKLRCPKQAGSALCTRCLKAGASCVYSPPGTNNASLFNGGNFTEMRGSIMMIDAISLNRGSSADFFDWAAYDAMDFNTLLPQPPDPEGQQHRPSQDASTNLATPSVPPERPEDTRPVCTRKLTDLLLGTDKLWARLLLSSALHIPRSDPHEVYLKALTEKATTKHILEDLFSLAQQLIDLYSPATDLIFSRDPDPLAACDVPGGCCTHELDLPPALRELEGQASGRGTRAAKVDAALANLVVSCHVRLLDVLDRVFLLVAACTRVTLASPERREPDFDVAEIRVGSFVPQRNAAVLLQFVLLKHLMVCLSVKLGSLGGAIASRTGHFGEEDLEMRILTLQHKSLTERHARQIEHIGTIEEFLSDFDPNKI</sequence>
<dbReference type="GO" id="GO:0000981">
    <property type="term" value="F:DNA-binding transcription factor activity, RNA polymerase II-specific"/>
    <property type="evidence" value="ECO:0007669"/>
    <property type="project" value="InterPro"/>
</dbReference>